<dbReference type="AlphaFoldDB" id="A0AAW8M8S7"/>
<comment type="caution">
    <text evidence="1">The sequence shown here is derived from an EMBL/GenBank/DDBJ whole genome shotgun (WGS) entry which is preliminary data.</text>
</comment>
<protein>
    <recommendedName>
        <fullName evidence="3">Restriction endonuclease type IV Mrr domain-containing protein</fullName>
    </recommendedName>
</protein>
<name>A0AAW8M8S7_9PSED</name>
<dbReference type="Proteomes" id="UP001252613">
    <property type="component" value="Unassembled WGS sequence"/>
</dbReference>
<gene>
    <name evidence="1" type="ORF">J2W43_001754</name>
</gene>
<reference evidence="1" key="1">
    <citation type="submission" date="2023-07" db="EMBL/GenBank/DDBJ databases">
        <title>Sorghum-associated microbial communities from plants grown in Nebraska, USA.</title>
        <authorList>
            <person name="Schachtman D."/>
        </authorList>
    </citation>
    <scope>NUCLEOTIDE SEQUENCE</scope>
    <source>
        <strain evidence="1">3432</strain>
    </source>
</reference>
<dbReference type="EMBL" id="JAVDVC010000003">
    <property type="protein sequence ID" value="MDR6957773.1"/>
    <property type="molecule type" value="Genomic_DNA"/>
</dbReference>
<evidence type="ECO:0000313" key="1">
    <source>
        <dbReference type="EMBL" id="MDR6957773.1"/>
    </source>
</evidence>
<evidence type="ECO:0008006" key="3">
    <source>
        <dbReference type="Google" id="ProtNLM"/>
    </source>
</evidence>
<proteinExistence type="predicted"/>
<dbReference type="RefSeq" id="WP_310358832.1">
    <property type="nucleotide sequence ID" value="NZ_JAVDVC010000003.1"/>
</dbReference>
<organism evidence="1 2">
    <name type="scientific">Pseudomonas brassicacearum</name>
    <dbReference type="NCBI Taxonomy" id="930166"/>
    <lineage>
        <taxon>Bacteria</taxon>
        <taxon>Pseudomonadati</taxon>
        <taxon>Pseudomonadota</taxon>
        <taxon>Gammaproteobacteria</taxon>
        <taxon>Pseudomonadales</taxon>
        <taxon>Pseudomonadaceae</taxon>
        <taxon>Pseudomonas</taxon>
    </lineage>
</organism>
<sequence length="657" mass="75274">MGNHEEFPQQWGEHLHAEAPITAQEYIPPKTSSALGLEDMYPEPFEQLCWWLLQKEHTLTGCQRLGNKGKISQHGIDLFAFDRLSKDRLLVFECKCWKDFTGRDLTKAVDRFLAGEWAKSAGRFTLILAQNTIRSLDEPWIEAQRKLSARGIEAELWTAEHLTEKLKNAPDVLTRFFSGPHVDQFCNQWMQRVGFQEMLLKAIKDPRAEVSAVAHEFLDSGAFDREDLTDRSVNGRRWALKAPWIDVSAMLPTPEDYPGSAIISITMPETEGVMVVLDQPWLLNNLLGNEGEPLLAACRPFFQGVTTQPPNNHIVDLKNCRFLLPETAAQEVVEVADEFSEQYIQSLKQVETQWEAQNFPVVQWAGTRVALCKVDAWVWELMLEFANAHDTDNGSSEWHMFHNASNRLMPVSSAGYHGVIFGAAIEGLCNTDQIAILWEPPTYHAYSEPRWSCTETYRWLTNDLLPAIGRWRAGQARRYWRNWLHPFATRTKVTRVTEFWSSAEAYSDVRKMPLLEENRYLKLGIVETLQTLQQFYNSDRSKRAWVTTSQRAGLYQALMTLLKGGKGFTGYIGSNLGISSAETHEDLIEAINDRLKQAHFVPLSGNTDYVMRAMLEATGRNADWIGANDREHIFQGLLPYMQIYDRQLLIERHSRYL</sequence>
<evidence type="ECO:0000313" key="2">
    <source>
        <dbReference type="Proteomes" id="UP001252613"/>
    </source>
</evidence>
<accession>A0AAW8M8S7</accession>